<evidence type="ECO:0000256" key="2">
    <source>
        <dbReference type="ARBA" id="ARBA00022475"/>
    </source>
</evidence>
<evidence type="ECO:0000256" key="3">
    <source>
        <dbReference type="ARBA" id="ARBA00022692"/>
    </source>
</evidence>
<dbReference type="Proteomes" id="UP000256388">
    <property type="component" value="Unassembled WGS sequence"/>
</dbReference>
<organism evidence="7 8">
    <name type="scientific">Pelolinea submarina</name>
    <dbReference type="NCBI Taxonomy" id="913107"/>
    <lineage>
        <taxon>Bacteria</taxon>
        <taxon>Bacillati</taxon>
        <taxon>Chloroflexota</taxon>
        <taxon>Anaerolineae</taxon>
        <taxon>Anaerolineales</taxon>
        <taxon>Anaerolineaceae</taxon>
        <taxon>Pelolinea</taxon>
    </lineage>
</organism>
<dbReference type="PANTHER" id="PTHR30250:SF11">
    <property type="entry name" value="O-ANTIGEN TRANSPORTER-RELATED"/>
    <property type="match status" value="1"/>
</dbReference>
<feature type="transmembrane region" description="Helical" evidence="6">
    <location>
        <begin position="355"/>
        <end position="378"/>
    </location>
</feature>
<keyword evidence="3 6" id="KW-0812">Transmembrane</keyword>
<feature type="transmembrane region" description="Helical" evidence="6">
    <location>
        <begin position="46"/>
        <end position="67"/>
    </location>
</feature>
<protein>
    <submittedName>
        <fullName evidence="7">O-antigen/teichoic acid export membrane protein</fullName>
    </submittedName>
</protein>
<reference evidence="7 8" key="1">
    <citation type="submission" date="2018-08" db="EMBL/GenBank/DDBJ databases">
        <title>Genomic Encyclopedia of Type Strains, Phase IV (KMG-IV): sequencing the most valuable type-strain genomes for metagenomic binning, comparative biology and taxonomic classification.</title>
        <authorList>
            <person name="Goeker M."/>
        </authorList>
    </citation>
    <scope>NUCLEOTIDE SEQUENCE [LARGE SCALE GENOMIC DNA]</scope>
    <source>
        <strain evidence="7 8">DSM 23923</strain>
    </source>
</reference>
<dbReference type="InterPro" id="IPR050833">
    <property type="entry name" value="Poly_Biosynth_Transport"/>
</dbReference>
<dbReference type="AlphaFoldDB" id="A0A347ZQA2"/>
<evidence type="ECO:0000256" key="1">
    <source>
        <dbReference type="ARBA" id="ARBA00004651"/>
    </source>
</evidence>
<dbReference type="PANTHER" id="PTHR30250">
    <property type="entry name" value="PST FAMILY PREDICTED COLANIC ACID TRANSPORTER"/>
    <property type="match status" value="1"/>
</dbReference>
<keyword evidence="2" id="KW-1003">Cell membrane</keyword>
<feature type="transmembrane region" description="Helical" evidence="6">
    <location>
        <begin position="97"/>
        <end position="125"/>
    </location>
</feature>
<comment type="caution">
    <text evidence="7">The sequence shown here is derived from an EMBL/GenBank/DDBJ whole genome shotgun (WGS) entry which is preliminary data.</text>
</comment>
<dbReference type="RefSeq" id="WP_116225887.1">
    <property type="nucleotide sequence ID" value="NZ_AP018437.1"/>
</dbReference>
<evidence type="ECO:0000313" key="7">
    <source>
        <dbReference type="EMBL" id="REG06187.1"/>
    </source>
</evidence>
<keyword evidence="8" id="KW-1185">Reference proteome</keyword>
<feature type="transmembrane region" description="Helical" evidence="6">
    <location>
        <begin position="193"/>
        <end position="216"/>
    </location>
</feature>
<sequence length="450" mass="49573">MKFLGKWWHILKTDKLLQKILANSGYLLSSNVLSMGLSMLQSILAGRLLGVAGLGVVGTITAFASTLNRLFSFRMNELVVKYFGEAKSQNQPERAAAVVKVAALGETGSAILSFLILVLLAPIVAERLADDPTTAPLFILYGTMVLANFATETSTGVLQATNKFRNYAIVNLISSILTASVIVWSFFSQRGMMEVVLAYLIGKFVLGLGTAVLGYHEMNRALGKGWWKASFSHLPPLKELFSFAFSSNISSTIIMLVRDNEALWIAFFLSPVEVGYAKVALAIINLVQIPITPFISTTYPEINQAVIRRDWTLLRRLLKRITLISGTWTGACALGLAVLGRWLLSFYGVDFQPAYVPMLIFLVGLGFANILFWNRPLLLSLGMPLVPYRYTLWAGLAKVGLAFLLVPRLGLNSEAFLLSAFFVISVSLIVWRGLQEVNHREKIDLEANPA</sequence>
<evidence type="ECO:0000256" key="5">
    <source>
        <dbReference type="ARBA" id="ARBA00023136"/>
    </source>
</evidence>
<feature type="transmembrane region" description="Helical" evidence="6">
    <location>
        <begin position="167"/>
        <end position="187"/>
    </location>
</feature>
<dbReference type="InterPro" id="IPR002797">
    <property type="entry name" value="Polysacc_synth"/>
</dbReference>
<gene>
    <name evidence="7" type="ORF">DFR64_2619</name>
</gene>
<proteinExistence type="predicted"/>
<feature type="transmembrane region" description="Helical" evidence="6">
    <location>
        <begin position="415"/>
        <end position="434"/>
    </location>
</feature>
<feature type="transmembrane region" description="Helical" evidence="6">
    <location>
        <begin position="390"/>
        <end position="409"/>
    </location>
</feature>
<comment type="subcellular location">
    <subcellularLocation>
        <location evidence="1">Cell membrane</location>
        <topology evidence="1">Multi-pass membrane protein</topology>
    </subcellularLocation>
</comment>
<dbReference type="Pfam" id="PF01943">
    <property type="entry name" value="Polysacc_synt"/>
    <property type="match status" value="1"/>
</dbReference>
<evidence type="ECO:0000256" key="6">
    <source>
        <dbReference type="SAM" id="Phobius"/>
    </source>
</evidence>
<dbReference type="EMBL" id="QUMS01000004">
    <property type="protein sequence ID" value="REG06187.1"/>
    <property type="molecule type" value="Genomic_DNA"/>
</dbReference>
<evidence type="ECO:0000256" key="4">
    <source>
        <dbReference type="ARBA" id="ARBA00022989"/>
    </source>
</evidence>
<feature type="transmembrane region" description="Helical" evidence="6">
    <location>
        <begin position="137"/>
        <end position="160"/>
    </location>
</feature>
<accession>A0A347ZQA2</accession>
<keyword evidence="5 6" id="KW-0472">Membrane</keyword>
<name>A0A347ZQA2_9CHLR</name>
<dbReference type="GO" id="GO:0005886">
    <property type="term" value="C:plasma membrane"/>
    <property type="evidence" value="ECO:0007669"/>
    <property type="project" value="UniProtKB-SubCell"/>
</dbReference>
<keyword evidence="4 6" id="KW-1133">Transmembrane helix</keyword>
<evidence type="ECO:0000313" key="8">
    <source>
        <dbReference type="Proteomes" id="UP000256388"/>
    </source>
</evidence>
<dbReference type="OrthoDB" id="151008at2"/>
<feature type="transmembrane region" description="Helical" evidence="6">
    <location>
        <begin position="321"/>
        <end position="343"/>
    </location>
</feature>